<feature type="compositionally biased region" description="Polar residues" evidence="1">
    <location>
        <begin position="58"/>
        <end position="70"/>
    </location>
</feature>
<keyword evidence="3" id="KW-1185">Reference proteome</keyword>
<evidence type="ECO:0000256" key="1">
    <source>
        <dbReference type="SAM" id="MobiDB-lite"/>
    </source>
</evidence>
<dbReference type="Proteomes" id="UP000800200">
    <property type="component" value="Unassembled WGS sequence"/>
</dbReference>
<proteinExistence type="predicted"/>
<accession>A0A6A6EUA2</accession>
<dbReference type="EMBL" id="ML994611">
    <property type="protein sequence ID" value="KAF2194582.1"/>
    <property type="molecule type" value="Genomic_DNA"/>
</dbReference>
<dbReference type="AlphaFoldDB" id="A0A6A6EUA2"/>
<protein>
    <submittedName>
        <fullName evidence="2">Uncharacterized protein</fullName>
    </submittedName>
</protein>
<feature type="compositionally biased region" description="Low complexity" evidence="1">
    <location>
        <begin position="226"/>
        <end position="242"/>
    </location>
</feature>
<reference evidence="2" key="1">
    <citation type="journal article" date="2020" name="Stud. Mycol.">
        <title>101 Dothideomycetes genomes: a test case for predicting lifestyles and emergence of pathogens.</title>
        <authorList>
            <person name="Haridas S."/>
            <person name="Albert R."/>
            <person name="Binder M."/>
            <person name="Bloem J."/>
            <person name="Labutti K."/>
            <person name="Salamov A."/>
            <person name="Andreopoulos B."/>
            <person name="Baker S."/>
            <person name="Barry K."/>
            <person name="Bills G."/>
            <person name="Bluhm B."/>
            <person name="Cannon C."/>
            <person name="Castanera R."/>
            <person name="Culley D."/>
            <person name="Daum C."/>
            <person name="Ezra D."/>
            <person name="Gonzalez J."/>
            <person name="Henrissat B."/>
            <person name="Kuo A."/>
            <person name="Liang C."/>
            <person name="Lipzen A."/>
            <person name="Lutzoni F."/>
            <person name="Magnuson J."/>
            <person name="Mondo S."/>
            <person name="Nolan M."/>
            <person name="Ohm R."/>
            <person name="Pangilinan J."/>
            <person name="Park H.-J."/>
            <person name="Ramirez L."/>
            <person name="Alfaro M."/>
            <person name="Sun H."/>
            <person name="Tritt A."/>
            <person name="Yoshinaga Y."/>
            <person name="Zwiers L.-H."/>
            <person name="Turgeon B."/>
            <person name="Goodwin S."/>
            <person name="Spatafora J."/>
            <person name="Crous P."/>
            <person name="Grigoriev I."/>
        </authorList>
    </citation>
    <scope>NUCLEOTIDE SEQUENCE</scope>
    <source>
        <strain evidence="2">CBS 207.26</strain>
    </source>
</reference>
<gene>
    <name evidence="2" type="ORF">K469DRAFT_130103</name>
</gene>
<organism evidence="2 3">
    <name type="scientific">Zopfia rhizophila CBS 207.26</name>
    <dbReference type="NCBI Taxonomy" id="1314779"/>
    <lineage>
        <taxon>Eukaryota</taxon>
        <taxon>Fungi</taxon>
        <taxon>Dikarya</taxon>
        <taxon>Ascomycota</taxon>
        <taxon>Pezizomycotina</taxon>
        <taxon>Dothideomycetes</taxon>
        <taxon>Dothideomycetes incertae sedis</taxon>
        <taxon>Zopfiaceae</taxon>
        <taxon>Zopfia</taxon>
    </lineage>
</organism>
<name>A0A6A6EUA2_9PEZI</name>
<feature type="region of interest" description="Disordered" evidence="1">
    <location>
        <begin position="226"/>
        <end position="254"/>
    </location>
</feature>
<feature type="compositionally biased region" description="Polar residues" evidence="1">
    <location>
        <begin position="80"/>
        <end position="120"/>
    </location>
</feature>
<evidence type="ECO:0000313" key="2">
    <source>
        <dbReference type="EMBL" id="KAF2194582.1"/>
    </source>
</evidence>
<evidence type="ECO:0000313" key="3">
    <source>
        <dbReference type="Proteomes" id="UP000800200"/>
    </source>
</evidence>
<feature type="region of interest" description="Disordered" evidence="1">
    <location>
        <begin position="38"/>
        <end position="133"/>
    </location>
</feature>
<sequence length="298" mass="31923">MFRLISLTNMRMTTTPNVDSSRLHKLPSQISANRIILHHRNPTPGQGERLKLRKQLPVTPSQTSRQSVPPSQLKKKENESVASQPNTGPSTTSSAQVMQSKPTNSTSSTQSVLPSYIPNSSKEDPRPKSIFDYSSSGNAISKLSTTQSSSVASATPFSLLSDRNNTSSGSWTRVSVDSVQTSSNARNVFGVGTASFSSYTSTSSVPAFGPSGFRASTPPLVSSFGGSTRFGSSSTASTSRGTLIKTPSQRKPPFVGVIHKADNPSSGIPFEDFQSITAHTDHSQLSFEVSNSWRKSFK</sequence>